<dbReference type="Proteomes" id="UP001281656">
    <property type="component" value="Unassembled WGS sequence"/>
</dbReference>
<sequence length="62" mass="7156">MKHSLEDINNKKNLKVSVEAVIEKMYKLNGTERQEIDCNQLVLEEEAPNLIELDIIISPPQH</sequence>
<evidence type="ECO:0000313" key="1">
    <source>
        <dbReference type="EMBL" id="MDW8800547.1"/>
    </source>
</evidence>
<dbReference type="EMBL" id="JARUJP010000004">
    <property type="protein sequence ID" value="MDW8800547.1"/>
    <property type="molecule type" value="Genomic_DNA"/>
</dbReference>
<dbReference type="RefSeq" id="WP_318797036.1">
    <property type="nucleotide sequence ID" value="NZ_JARUJP010000004.1"/>
</dbReference>
<name>A0ABU4JQY5_9CLOT</name>
<evidence type="ECO:0000313" key="2">
    <source>
        <dbReference type="Proteomes" id="UP001281656"/>
    </source>
</evidence>
<keyword evidence="2" id="KW-1185">Reference proteome</keyword>
<proteinExistence type="predicted"/>
<gene>
    <name evidence="1" type="ORF">P8V03_05190</name>
</gene>
<organism evidence="1 2">
    <name type="scientific">Clostridium tanneri</name>
    <dbReference type="NCBI Taxonomy" id="3037988"/>
    <lineage>
        <taxon>Bacteria</taxon>
        <taxon>Bacillati</taxon>
        <taxon>Bacillota</taxon>
        <taxon>Clostridia</taxon>
        <taxon>Eubacteriales</taxon>
        <taxon>Clostridiaceae</taxon>
        <taxon>Clostridium</taxon>
    </lineage>
</organism>
<protein>
    <submittedName>
        <fullName evidence="1">Uncharacterized protein</fullName>
    </submittedName>
</protein>
<comment type="caution">
    <text evidence="1">The sequence shown here is derived from an EMBL/GenBank/DDBJ whole genome shotgun (WGS) entry which is preliminary data.</text>
</comment>
<accession>A0ABU4JQY5</accession>
<reference evidence="1 2" key="1">
    <citation type="submission" date="2023-04" db="EMBL/GenBank/DDBJ databases">
        <title>Clostridium tannerae sp. nov., isolated from the fecal material of an alpaca.</title>
        <authorList>
            <person name="Miller S."/>
            <person name="Hendry M."/>
            <person name="King J."/>
            <person name="Sankaranarayanan K."/>
            <person name="Lawson P.A."/>
        </authorList>
    </citation>
    <scope>NUCLEOTIDE SEQUENCE [LARGE SCALE GENOMIC DNA]</scope>
    <source>
        <strain evidence="1 2">A1-XYC3</strain>
    </source>
</reference>